<dbReference type="Proteomes" id="UP001283361">
    <property type="component" value="Unassembled WGS sequence"/>
</dbReference>
<sequence>MTHAPTDVIKPSTVCRAILTTCGIFETLSYKVQCSPIGLSDSDNGMRYSRRCPTRVSPHLLVYEILITDQTHAQTQSCKDTEIPQAKTVQHTQAADNHETFQLKFNKHTEADKTM</sequence>
<evidence type="ECO:0000313" key="2">
    <source>
        <dbReference type="Proteomes" id="UP001283361"/>
    </source>
</evidence>
<protein>
    <submittedName>
        <fullName evidence="1">Uncharacterized protein</fullName>
    </submittedName>
</protein>
<reference evidence="1" key="1">
    <citation type="journal article" date="2023" name="G3 (Bethesda)">
        <title>A reference genome for the long-term kleptoplast-retaining sea slug Elysia crispata morphotype clarki.</title>
        <authorList>
            <person name="Eastman K.E."/>
            <person name="Pendleton A.L."/>
            <person name="Shaikh M.A."/>
            <person name="Suttiyut T."/>
            <person name="Ogas R."/>
            <person name="Tomko P."/>
            <person name="Gavelis G."/>
            <person name="Widhalm J.R."/>
            <person name="Wisecaver J.H."/>
        </authorList>
    </citation>
    <scope>NUCLEOTIDE SEQUENCE</scope>
    <source>
        <strain evidence="1">ECLA1</strain>
    </source>
</reference>
<organism evidence="1 2">
    <name type="scientific">Elysia crispata</name>
    <name type="common">lettuce slug</name>
    <dbReference type="NCBI Taxonomy" id="231223"/>
    <lineage>
        <taxon>Eukaryota</taxon>
        <taxon>Metazoa</taxon>
        <taxon>Spiralia</taxon>
        <taxon>Lophotrochozoa</taxon>
        <taxon>Mollusca</taxon>
        <taxon>Gastropoda</taxon>
        <taxon>Heterobranchia</taxon>
        <taxon>Euthyneura</taxon>
        <taxon>Panpulmonata</taxon>
        <taxon>Sacoglossa</taxon>
        <taxon>Placobranchoidea</taxon>
        <taxon>Plakobranchidae</taxon>
        <taxon>Elysia</taxon>
    </lineage>
</organism>
<comment type="caution">
    <text evidence="1">The sequence shown here is derived from an EMBL/GenBank/DDBJ whole genome shotgun (WGS) entry which is preliminary data.</text>
</comment>
<proteinExistence type="predicted"/>
<gene>
    <name evidence="1" type="ORF">RRG08_003034</name>
</gene>
<name>A0AAE1EB90_9GAST</name>
<accession>A0AAE1EB90</accession>
<dbReference type="AlphaFoldDB" id="A0AAE1EB90"/>
<keyword evidence="2" id="KW-1185">Reference proteome</keyword>
<evidence type="ECO:0000313" key="1">
    <source>
        <dbReference type="EMBL" id="KAK3800627.1"/>
    </source>
</evidence>
<dbReference type="EMBL" id="JAWDGP010000422">
    <property type="protein sequence ID" value="KAK3800627.1"/>
    <property type="molecule type" value="Genomic_DNA"/>
</dbReference>